<dbReference type="Proteomes" id="UP001224661">
    <property type="component" value="Unassembled WGS sequence"/>
</dbReference>
<evidence type="ECO:0000313" key="3">
    <source>
        <dbReference type="Proteomes" id="UP001224661"/>
    </source>
</evidence>
<accession>A0ABT6RXF9</accession>
<evidence type="ECO:0008006" key="4">
    <source>
        <dbReference type="Google" id="ProtNLM"/>
    </source>
</evidence>
<evidence type="ECO:0000313" key="2">
    <source>
        <dbReference type="EMBL" id="MDI3389119.1"/>
    </source>
</evidence>
<feature type="compositionally biased region" description="Polar residues" evidence="1">
    <location>
        <begin position="1"/>
        <end position="10"/>
    </location>
</feature>
<dbReference type="RefSeq" id="WP_282515577.1">
    <property type="nucleotide sequence ID" value="NZ_JASCIR010000023.1"/>
</dbReference>
<feature type="region of interest" description="Disordered" evidence="1">
    <location>
        <begin position="1"/>
        <end position="47"/>
    </location>
</feature>
<evidence type="ECO:0000256" key="1">
    <source>
        <dbReference type="SAM" id="MobiDB-lite"/>
    </source>
</evidence>
<reference evidence="2 3" key="1">
    <citation type="submission" date="2023-05" db="EMBL/GenBank/DDBJ databases">
        <title>Draft genome sequence of Streptomyces sp. B-S-A8 isolated from a cave soil in Thailand.</title>
        <authorList>
            <person name="Chamroensaksri N."/>
            <person name="Muangham S."/>
        </authorList>
    </citation>
    <scope>NUCLEOTIDE SEQUENCE [LARGE SCALE GENOMIC DNA]</scope>
    <source>
        <strain evidence="2 3">B-S-A8</strain>
    </source>
</reference>
<organism evidence="2 3">
    <name type="scientific">Streptomyces solicavernae</name>
    <dbReference type="NCBI Taxonomy" id="3043614"/>
    <lineage>
        <taxon>Bacteria</taxon>
        <taxon>Bacillati</taxon>
        <taxon>Actinomycetota</taxon>
        <taxon>Actinomycetes</taxon>
        <taxon>Kitasatosporales</taxon>
        <taxon>Streptomycetaceae</taxon>
        <taxon>Streptomyces</taxon>
    </lineage>
</organism>
<keyword evidence="3" id="KW-1185">Reference proteome</keyword>
<proteinExistence type="predicted"/>
<gene>
    <name evidence="2" type="ORF">QIS99_23400</name>
</gene>
<sequence length="47" mass="5339">MPNIAQNLSETARRHPARPALRFDGHVITLPKGQTGKILKREIRPPR</sequence>
<name>A0ABT6RXF9_9ACTN</name>
<protein>
    <recommendedName>
        <fullName evidence="4">AMP-binding enzyme C-terminal domain-containing protein</fullName>
    </recommendedName>
</protein>
<dbReference type="EMBL" id="JASCIR010000023">
    <property type="protein sequence ID" value="MDI3389119.1"/>
    <property type="molecule type" value="Genomic_DNA"/>
</dbReference>
<comment type="caution">
    <text evidence="2">The sequence shown here is derived from an EMBL/GenBank/DDBJ whole genome shotgun (WGS) entry which is preliminary data.</text>
</comment>